<dbReference type="AlphaFoldDB" id="A0A3D3R046"/>
<evidence type="ECO:0000256" key="1">
    <source>
        <dbReference type="SAM" id="MobiDB-lite"/>
    </source>
</evidence>
<evidence type="ECO:0000313" key="4">
    <source>
        <dbReference type="Proteomes" id="UP000263642"/>
    </source>
</evidence>
<comment type="caution">
    <text evidence="3">The sequence shown here is derived from an EMBL/GenBank/DDBJ whole genome shotgun (WGS) entry which is preliminary data.</text>
</comment>
<dbReference type="InterPro" id="IPR041657">
    <property type="entry name" value="HTH_17"/>
</dbReference>
<evidence type="ECO:0000259" key="2">
    <source>
        <dbReference type="Pfam" id="PF12728"/>
    </source>
</evidence>
<dbReference type="Proteomes" id="UP000263642">
    <property type="component" value="Unassembled WGS sequence"/>
</dbReference>
<protein>
    <recommendedName>
        <fullName evidence="2">Helix-turn-helix domain-containing protein</fullName>
    </recommendedName>
</protein>
<dbReference type="EMBL" id="DQAY01000023">
    <property type="protein sequence ID" value="HCO22213.1"/>
    <property type="molecule type" value="Genomic_DNA"/>
</dbReference>
<gene>
    <name evidence="3" type="ORF">DIT97_03770</name>
</gene>
<feature type="domain" description="Helix-turn-helix" evidence="2">
    <location>
        <begin position="11"/>
        <end position="62"/>
    </location>
</feature>
<name>A0A3D3R046_9PLAN</name>
<feature type="region of interest" description="Disordered" evidence="1">
    <location>
        <begin position="62"/>
        <end position="89"/>
    </location>
</feature>
<evidence type="ECO:0000313" key="3">
    <source>
        <dbReference type="EMBL" id="HCO22213.1"/>
    </source>
</evidence>
<reference evidence="3 4" key="1">
    <citation type="journal article" date="2018" name="Nat. Biotechnol.">
        <title>A standardized bacterial taxonomy based on genome phylogeny substantially revises the tree of life.</title>
        <authorList>
            <person name="Parks D.H."/>
            <person name="Chuvochina M."/>
            <person name="Waite D.W."/>
            <person name="Rinke C."/>
            <person name="Skarshewski A."/>
            <person name="Chaumeil P.A."/>
            <person name="Hugenholtz P."/>
        </authorList>
    </citation>
    <scope>NUCLEOTIDE SEQUENCE [LARGE SCALE GENOMIC DNA]</scope>
    <source>
        <strain evidence="3">UBA9375</strain>
    </source>
</reference>
<sequence length="89" mass="10279">MSSFFKQNRQSINEVAHELEVHPGTVWRWTIQGVKGRRLKTVQIGGRRYVLQSDLEAFLEQRDTNQGNSKSPDEQQRQAIAKARLDAEL</sequence>
<proteinExistence type="predicted"/>
<dbReference type="SUPFAM" id="SSF46955">
    <property type="entry name" value="Putative DNA-binding domain"/>
    <property type="match status" value="1"/>
</dbReference>
<dbReference type="InterPro" id="IPR009061">
    <property type="entry name" value="DNA-bd_dom_put_sf"/>
</dbReference>
<organism evidence="3 4">
    <name type="scientific">Gimesia maris</name>
    <dbReference type="NCBI Taxonomy" id="122"/>
    <lineage>
        <taxon>Bacteria</taxon>
        <taxon>Pseudomonadati</taxon>
        <taxon>Planctomycetota</taxon>
        <taxon>Planctomycetia</taxon>
        <taxon>Planctomycetales</taxon>
        <taxon>Planctomycetaceae</taxon>
        <taxon>Gimesia</taxon>
    </lineage>
</organism>
<accession>A0A3D3R046</accession>
<dbReference type="Pfam" id="PF12728">
    <property type="entry name" value="HTH_17"/>
    <property type="match status" value="1"/>
</dbReference>